<protein>
    <submittedName>
        <fullName evidence="1">N-acetyltransferase YedL</fullName>
    </submittedName>
</protein>
<evidence type="ECO:0000313" key="1">
    <source>
        <dbReference type="EMBL" id="KCV38560.1"/>
    </source>
</evidence>
<feature type="non-terminal residue" evidence="1">
    <location>
        <position position="238"/>
    </location>
</feature>
<proteinExistence type="predicted"/>
<dbReference type="Proteomes" id="UP000025756">
    <property type="component" value="Unassembled WGS sequence"/>
</dbReference>
<comment type="caution">
    <text evidence="1">The sequence shown here is derived from an EMBL/GenBank/DDBJ whole genome shotgun (WGS) entry which is preliminary data.</text>
</comment>
<evidence type="ECO:0000313" key="2">
    <source>
        <dbReference type="Proteomes" id="UP000025756"/>
    </source>
</evidence>
<reference evidence="1 2" key="1">
    <citation type="submission" date="2014-03" db="EMBL/GenBank/DDBJ databases">
        <title>Genome sequence of Bordetella bronchiseptica.</title>
        <authorList>
            <person name="Harvill E."/>
            <person name="Goodfield L.L."/>
            <person name="Ivanov Y.V."/>
            <person name="Meyer J.A."/>
            <person name="Muse S.J."/>
            <person name="Jacobs N."/>
            <person name="Bendor L."/>
            <person name="Smallridge W.E."/>
            <person name="Brinkac L.M."/>
            <person name="Sanka R."/>
            <person name="Kim M."/>
            <person name="Losada L."/>
        </authorList>
    </citation>
    <scope>NUCLEOTIDE SEQUENCE [LARGE SCALE GENOMIC DNA]</scope>
    <source>
        <strain evidence="1 2">00-P-2796</strain>
    </source>
</reference>
<sequence length="238" mass="24953">MRAQDLAERNFEWNQQLTEQFAPVYKGLLDSALAESTKNAARGDDQWQQYKDVFQPIETRMAEEAMSYDSPEEVARREGLAAATVGRQFDNTQAQTQRQMARMGVSPTSSLGTQAMTDDANTRALATAGAISKERNDTKLLGMSLREGAARFGRNQTGTGIAASQAALQGGQSAAGIMGAQTNQGNAAGTGQGLLGLAGGSYNSMGQLGLSQMQMQQQANSAGMSGLGSLVGTGLMAG</sequence>
<name>A0ABR4RLC3_BORBO</name>
<accession>A0ABR4RLC3</accession>
<keyword evidence="2" id="KW-1185">Reference proteome</keyword>
<gene>
    <name evidence="1" type="ORF">L490_5172</name>
</gene>
<dbReference type="EMBL" id="JGWH01000008">
    <property type="protein sequence ID" value="KCV38560.1"/>
    <property type="molecule type" value="Genomic_DNA"/>
</dbReference>
<organism evidence="1 2">
    <name type="scientific">Bordetella bronchiseptica 00-P-2796</name>
    <dbReference type="NCBI Taxonomy" id="1331199"/>
    <lineage>
        <taxon>Bacteria</taxon>
        <taxon>Pseudomonadati</taxon>
        <taxon>Pseudomonadota</taxon>
        <taxon>Betaproteobacteria</taxon>
        <taxon>Burkholderiales</taxon>
        <taxon>Alcaligenaceae</taxon>
        <taxon>Bordetella</taxon>
    </lineage>
</organism>